<comment type="pathway">
    <text evidence="3">Carbohydrate biosynthesis; 3-deoxy-D-manno-octulosonate biosynthesis; 3-deoxy-D-manno-octulosonate from D-ribulose 5-phosphate: step 2/3.</text>
</comment>
<keyword evidence="6" id="KW-0963">Cytoplasm</keyword>
<dbReference type="NCBIfam" id="TIGR01362">
    <property type="entry name" value="KDO8P_synth"/>
    <property type="match status" value="1"/>
</dbReference>
<comment type="subcellular location">
    <subcellularLocation>
        <location evidence="1">Cytoplasm</location>
    </subcellularLocation>
</comment>
<evidence type="ECO:0000313" key="10">
    <source>
        <dbReference type="EMBL" id="CAA9311049.1"/>
    </source>
</evidence>
<evidence type="ECO:0000259" key="9">
    <source>
        <dbReference type="Pfam" id="PF00793"/>
    </source>
</evidence>
<evidence type="ECO:0000256" key="2">
    <source>
        <dbReference type="ARBA" id="ARBA00004756"/>
    </source>
</evidence>
<evidence type="ECO:0000256" key="3">
    <source>
        <dbReference type="ARBA" id="ARBA00004845"/>
    </source>
</evidence>
<dbReference type="UniPathway" id="UPA00357">
    <property type="reaction ID" value="UER00474"/>
</dbReference>
<evidence type="ECO:0000256" key="5">
    <source>
        <dbReference type="ARBA" id="ARBA00012693"/>
    </source>
</evidence>
<evidence type="ECO:0000256" key="4">
    <source>
        <dbReference type="ARBA" id="ARBA00010499"/>
    </source>
</evidence>
<dbReference type="PANTHER" id="PTHR21057">
    <property type="entry name" value="PHOSPHO-2-DEHYDRO-3-DEOXYHEPTONATE ALDOLASE"/>
    <property type="match status" value="1"/>
</dbReference>
<dbReference type="SUPFAM" id="SSF51569">
    <property type="entry name" value="Aldolase"/>
    <property type="match status" value="1"/>
</dbReference>
<dbReference type="Gene3D" id="3.20.20.70">
    <property type="entry name" value="Aldolase class I"/>
    <property type="match status" value="1"/>
</dbReference>
<keyword evidence="7 10" id="KW-0808">Transferase</keyword>
<dbReference type="EC" id="2.5.1.55" evidence="5"/>
<evidence type="ECO:0000256" key="6">
    <source>
        <dbReference type="ARBA" id="ARBA00022490"/>
    </source>
</evidence>
<dbReference type="GO" id="GO:0009103">
    <property type="term" value="P:lipopolysaccharide biosynthetic process"/>
    <property type="evidence" value="ECO:0007669"/>
    <property type="project" value="UniProtKB-UniPathway"/>
</dbReference>
<comment type="similarity">
    <text evidence="4">Belongs to the KdsA family.</text>
</comment>
<dbReference type="InterPro" id="IPR013785">
    <property type="entry name" value="Aldolase_TIM"/>
</dbReference>
<evidence type="ECO:0000256" key="1">
    <source>
        <dbReference type="ARBA" id="ARBA00004496"/>
    </source>
</evidence>
<name>A0A6J4KNM2_9BACT</name>
<dbReference type="GO" id="GO:0005737">
    <property type="term" value="C:cytoplasm"/>
    <property type="evidence" value="ECO:0007669"/>
    <property type="project" value="UniProtKB-SubCell"/>
</dbReference>
<dbReference type="UniPathway" id="UPA00030"/>
<dbReference type="Pfam" id="PF00793">
    <property type="entry name" value="DAHP_synth_1"/>
    <property type="match status" value="1"/>
</dbReference>
<comment type="catalytic activity">
    <reaction evidence="8">
        <text>D-arabinose 5-phosphate + phosphoenolpyruvate + H2O = 3-deoxy-alpha-D-manno-2-octulosonate-8-phosphate + phosphate</text>
        <dbReference type="Rhea" id="RHEA:14053"/>
        <dbReference type="ChEBI" id="CHEBI:15377"/>
        <dbReference type="ChEBI" id="CHEBI:43474"/>
        <dbReference type="ChEBI" id="CHEBI:57693"/>
        <dbReference type="ChEBI" id="CHEBI:58702"/>
        <dbReference type="ChEBI" id="CHEBI:85985"/>
        <dbReference type="EC" id="2.5.1.55"/>
    </reaction>
</comment>
<comment type="pathway">
    <text evidence="2">Bacterial outer membrane biogenesis; lipopolysaccharide biosynthesis.</text>
</comment>
<dbReference type="AlphaFoldDB" id="A0A6J4KNM2"/>
<dbReference type="NCBIfam" id="NF003543">
    <property type="entry name" value="PRK05198.1"/>
    <property type="match status" value="1"/>
</dbReference>
<sequence length="280" mass="29249">MAAPAVQAAPAGGAACFPRGAFFLIAGPCQLEDDALNLRVAEHLARLAERVPGGVIFKASFDKANRSNPGATRGPGLDRGLAALARVRDASGLRLLTDVHLPEQCAPAADVVDVLQIPAFLCRQTDLLEAAGATGRAVNVKKGQWMQPEAMRGAVAKVRRAGRGGEVAVTERGSFFGYGDLVVDMRGFVRMRAACEAPVVFDATHSVQQPGRGEGGASGGAREFIPPLAFAAIGAGADALFLETHPDPDRAPSDGPNMVPLRELDDLVQRAVDLWAAVRG</sequence>
<feature type="domain" description="DAHP synthetase I/KDSA" evidence="9">
    <location>
        <begin position="22"/>
        <end position="266"/>
    </location>
</feature>
<dbReference type="EMBL" id="CADCTU010000337">
    <property type="protein sequence ID" value="CAA9311049.1"/>
    <property type="molecule type" value="Genomic_DNA"/>
</dbReference>
<evidence type="ECO:0000256" key="8">
    <source>
        <dbReference type="ARBA" id="ARBA00049112"/>
    </source>
</evidence>
<organism evidence="10">
    <name type="scientific">uncultured Gemmatimonadaceae bacterium</name>
    <dbReference type="NCBI Taxonomy" id="246130"/>
    <lineage>
        <taxon>Bacteria</taxon>
        <taxon>Pseudomonadati</taxon>
        <taxon>Gemmatimonadota</taxon>
        <taxon>Gemmatimonadia</taxon>
        <taxon>Gemmatimonadales</taxon>
        <taxon>Gemmatimonadaceae</taxon>
        <taxon>environmental samples</taxon>
    </lineage>
</organism>
<evidence type="ECO:0000256" key="7">
    <source>
        <dbReference type="ARBA" id="ARBA00022679"/>
    </source>
</evidence>
<reference evidence="10" key="1">
    <citation type="submission" date="2020-02" db="EMBL/GenBank/DDBJ databases">
        <authorList>
            <person name="Meier V. D."/>
        </authorList>
    </citation>
    <scope>NUCLEOTIDE SEQUENCE</scope>
    <source>
        <strain evidence="10">AVDCRST_MAG11</strain>
    </source>
</reference>
<accession>A0A6J4KNM2</accession>
<proteinExistence type="inferred from homology"/>
<dbReference type="GO" id="GO:0008676">
    <property type="term" value="F:3-deoxy-8-phosphooctulonate synthase activity"/>
    <property type="evidence" value="ECO:0007669"/>
    <property type="project" value="UniProtKB-EC"/>
</dbReference>
<dbReference type="InterPro" id="IPR006218">
    <property type="entry name" value="DAHP1/KDSA"/>
</dbReference>
<protein>
    <recommendedName>
        <fullName evidence="5">3-deoxy-8-phosphooctulonate synthase</fullName>
        <ecNumber evidence="5">2.5.1.55</ecNumber>
    </recommendedName>
</protein>
<gene>
    <name evidence="10" type="ORF">AVDCRST_MAG11-1507</name>
</gene>
<dbReference type="InterPro" id="IPR006269">
    <property type="entry name" value="KDO8P_synthase"/>
</dbReference>